<evidence type="ECO:0000256" key="7">
    <source>
        <dbReference type="SAM" id="Phobius"/>
    </source>
</evidence>
<dbReference type="Pfam" id="PF00082">
    <property type="entry name" value="Peptidase_S8"/>
    <property type="match status" value="1"/>
</dbReference>
<dbReference type="RefSeq" id="WP_129188063.1">
    <property type="nucleotide sequence ID" value="NZ_CP035491.1"/>
</dbReference>
<keyword evidence="7" id="KW-1133">Transmembrane helix</keyword>
<sequence length="435" mass="43720">MPRIRARLAFATVGVAAGALLGIAPSTALLPAAPSAAAGACEPGTISFIPDAPPALAMLQADVVGSRATGKGVLVAIVDSGIDVGNPHLAPVVEGGVDLVGDGERADGLSDLRGHGTAIAGVIAAAQVPGSGLRGLAPDARLFSVRVFRGDDDESVEAGFGPSVERMAEGIRVAVDRGATVINVSMSDIPDDPGLAQAVEYARAHGSLVVASGGNRSTSASTDDGPRYPGAYPGALAVGAADAQGQPSDASIHGPHIDVIAPGQNVLSAATGAGDCVYSTDFPASSFATAYASAAAALVAEAHPEDGPDGWIYRLSASAARADLDARDDAAGWGLIQPYDAITMLPDASTRGPESPFFDTSASAVRPAPGSVVLEHRAEPFVITKEFALVLGILAAAVLGSLGAFIVFRRQRDEPEGPTLAETTGGLLTREVEAE</sequence>
<gene>
    <name evidence="10" type="ORF">ET445_01125</name>
</gene>
<keyword evidence="8" id="KW-0732">Signal</keyword>
<dbReference type="PANTHER" id="PTHR43806:SF11">
    <property type="entry name" value="CEREVISIN-RELATED"/>
    <property type="match status" value="1"/>
</dbReference>
<evidence type="ECO:0000259" key="9">
    <source>
        <dbReference type="Pfam" id="PF00082"/>
    </source>
</evidence>
<feature type="active site" description="Charge relay system" evidence="5">
    <location>
        <position position="286"/>
    </location>
</feature>
<feature type="chain" id="PRO_5038706788" evidence="8">
    <location>
        <begin position="29"/>
        <end position="435"/>
    </location>
</feature>
<evidence type="ECO:0000256" key="3">
    <source>
        <dbReference type="ARBA" id="ARBA00022801"/>
    </source>
</evidence>
<evidence type="ECO:0000256" key="2">
    <source>
        <dbReference type="ARBA" id="ARBA00022670"/>
    </source>
</evidence>
<keyword evidence="2 5" id="KW-0645">Protease</keyword>
<dbReference type="Proteomes" id="UP000291259">
    <property type="component" value="Chromosome"/>
</dbReference>
<dbReference type="InterPro" id="IPR015500">
    <property type="entry name" value="Peptidase_S8_subtilisin-rel"/>
</dbReference>
<feature type="domain" description="Peptidase S8/S53" evidence="9">
    <location>
        <begin position="70"/>
        <end position="334"/>
    </location>
</feature>
<dbReference type="GO" id="GO:0004252">
    <property type="term" value="F:serine-type endopeptidase activity"/>
    <property type="evidence" value="ECO:0007669"/>
    <property type="project" value="UniProtKB-UniRule"/>
</dbReference>
<proteinExistence type="inferred from homology"/>
<name>A0A4P6FAZ4_9MICO</name>
<evidence type="ECO:0000256" key="4">
    <source>
        <dbReference type="ARBA" id="ARBA00022825"/>
    </source>
</evidence>
<evidence type="ECO:0000313" key="10">
    <source>
        <dbReference type="EMBL" id="QAY72143.1"/>
    </source>
</evidence>
<dbReference type="KEGG" id="agf:ET445_01125"/>
<feature type="transmembrane region" description="Helical" evidence="7">
    <location>
        <begin position="387"/>
        <end position="408"/>
    </location>
</feature>
<feature type="active site" description="Charge relay system" evidence="5">
    <location>
        <position position="115"/>
    </location>
</feature>
<keyword evidence="7" id="KW-0472">Membrane</keyword>
<dbReference type="Gene3D" id="3.40.50.200">
    <property type="entry name" value="Peptidase S8/S53 domain"/>
    <property type="match status" value="1"/>
</dbReference>
<dbReference type="InterPro" id="IPR000209">
    <property type="entry name" value="Peptidase_S8/S53_dom"/>
</dbReference>
<evidence type="ECO:0000256" key="6">
    <source>
        <dbReference type="SAM" id="MobiDB-lite"/>
    </source>
</evidence>
<dbReference type="GO" id="GO:0006508">
    <property type="term" value="P:proteolysis"/>
    <property type="evidence" value="ECO:0007669"/>
    <property type="project" value="UniProtKB-KW"/>
</dbReference>
<dbReference type="PRINTS" id="PR00723">
    <property type="entry name" value="SUBTILISIN"/>
</dbReference>
<feature type="active site" description="Charge relay system" evidence="5">
    <location>
        <position position="79"/>
    </location>
</feature>
<evidence type="ECO:0000256" key="1">
    <source>
        <dbReference type="ARBA" id="ARBA00011073"/>
    </source>
</evidence>
<evidence type="ECO:0000313" key="11">
    <source>
        <dbReference type="Proteomes" id="UP000291259"/>
    </source>
</evidence>
<dbReference type="SUPFAM" id="SSF52743">
    <property type="entry name" value="Subtilisin-like"/>
    <property type="match status" value="1"/>
</dbReference>
<feature type="region of interest" description="Disordered" evidence="6">
    <location>
        <begin position="416"/>
        <end position="435"/>
    </location>
</feature>
<dbReference type="InterPro" id="IPR050131">
    <property type="entry name" value="Peptidase_S8_subtilisin-like"/>
</dbReference>
<feature type="signal peptide" evidence="8">
    <location>
        <begin position="1"/>
        <end position="28"/>
    </location>
</feature>
<dbReference type="EMBL" id="CP035491">
    <property type="protein sequence ID" value="QAY72143.1"/>
    <property type="molecule type" value="Genomic_DNA"/>
</dbReference>
<dbReference type="PROSITE" id="PS51892">
    <property type="entry name" value="SUBTILASE"/>
    <property type="match status" value="1"/>
</dbReference>
<dbReference type="PANTHER" id="PTHR43806">
    <property type="entry name" value="PEPTIDASE S8"/>
    <property type="match status" value="1"/>
</dbReference>
<dbReference type="InterPro" id="IPR023827">
    <property type="entry name" value="Peptidase_S8_Asp-AS"/>
</dbReference>
<keyword evidence="11" id="KW-1185">Reference proteome</keyword>
<dbReference type="OrthoDB" id="9813435at2"/>
<comment type="similarity">
    <text evidence="1 5">Belongs to the peptidase S8 family.</text>
</comment>
<dbReference type="InterPro" id="IPR022398">
    <property type="entry name" value="Peptidase_S8_His-AS"/>
</dbReference>
<dbReference type="AlphaFoldDB" id="A0A4P6FAZ4"/>
<protein>
    <submittedName>
        <fullName evidence="10">Peptidase S8</fullName>
    </submittedName>
</protein>
<keyword evidence="7" id="KW-0812">Transmembrane</keyword>
<accession>A0A4P6FAZ4</accession>
<keyword evidence="4 5" id="KW-0720">Serine protease</keyword>
<dbReference type="InterPro" id="IPR036852">
    <property type="entry name" value="Peptidase_S8/S53_dom_sf"/>
</dbReference>
<evidence type="ECO:0000256" key="8">
    <source>
        <dbReference type="SAM" id="SignalP"/>
    </source>
</evidence>
<organism evidence="10 11">
    <name type="scientific">Agromyces protaetiae</name>
    <dbReference type="NCBI Taxonomy" id="2509455"/>
    <lineage>
        <taxon>Bacteria</taxon>
        <taxon>Bacillati</taxon>
        <taxon>Actinomycetota</taxon>
        <taxon>Actinomycetes</taxon>
        <taxon>Micrococcales</taxon>
        <taxon>Microbacteriaceae</taxon>
        <taxon>Agromyces</taxon>
    </lineage>
</organism>
<keyword evidence="3 5" id="KW-0378">Hydrolase</keyword>
<dbReference type="PROSITE" id="PS00136">
    <property type="entry name" value="SUBTILASE_ASP"/>
    <property type="match status" value="1"/>
</dbReference>
<dbReference type="PROSITE" id="PS00137">
    <property type="entry name" value="SUBTILASE_HIS"/>
    <property type="match status" value="1"/>
</dbReference>
<reference evidence="10 11" key="1">
    <citation type="submission" date="2019-01" db="EMBL/GenBank/DDBJ databases">
        <title>Genome sequencing of strain FW100M-8.</title>
        <authorList>
            <person name="Heo J."/>
            <person name="Kim S.-J."/>
            <person name="Kim J.-S."/>
            <person name="Hong S.-B."/>
            <person name="Kwon S.-W."/>
        </authorList>
    </citation>
    <scope>NUCLEOTIDE SEQUENCE [LARGE SCALE GENOMIC DNA]</scope>
    <source>
        <strain evidence="10 11">FW100M-8</strain>
    </source>
</reference>
<evidence type="ECO:0000256" key="5">
    <source>
        <dbReference type="PROSITE-ProRule" id="PRU01240"/>
    </source>
</evidence>